<accession>A0A7K4S6H8</accession>
<dbReference type="Gene3D" id="2.10.50.10">
    <property type="entry name" value="Tumor Necrosis Factor Receptor, subunit A, domain 2"/>
    <property type="match status" value="1"/>
</dbReference>
<dbReference type="SMART" id="SM00208">
    <property type="entry name" value="TNFR"/>
    <property type="match status" value="2"/>
</dbReference>
<gene>
    <name evidence="2" type="primary">Tnfrsf18</name>
    <name evidence="2" type="ORF">COLPIC_R02422</name>
</gene>
<dbReference type="GO" id="GO:0005031">
    <property type="term" value="F:tumor necrosis factor receptor activity"/>
    <property type="evidence" value="ECO:0007669"/>
    <property type="project" value="InterPro"/>
</dbReference>
<dbReference type="AlphaFoldDB" id="A0A7K4S6H8"/>
<evidence type="ECO:0000313" key="3">
    <source>
        <dbReference type="Proteomes" id="UP000530263"/>
    </source>
</evidence>
<sequence length="96" mass="10699">LAGDNPCQDIADPDCRCRQGYSCTDRSCNYCTKLPECAEGEELVKLGLIDFTFKCKPCETGTYSNVKNGWCRNWTDCERSGFLTIKQGNSTHNAVC</sequence>
<comment type="caution">
    <text evidence="2">The sequence shown here is derived from an EMBL/GenBank/DDBJ whole genome shotgun (WGS) entry which is preliminary data.</text>
</comment>
<feature type="non-terminal residue" evidence="2">
    <location>
        <position position="96"/>
    </location>
</feature>
<dbReference type="EMBL" id="VYZG01001652">
    <property type="protein sequence ID" value="NWQ81323.1"/>
    <property type="molecule type" value="Genomic_DNA"/>
</dbReference>
<dbReference type="InterPro" id="IPR053107">
    <property type="entry name" value="TNFRSF18"/>
</dbReference>
<dbReference type="InterPro" id="IPR022318">
    <property type="entry name" value="TNFR_18"/>
</dbReference>
<evidence type="ECO:0000259" key="1">
    <source>
        <dbReference type="SMART" id="SM00208"/>
    </source>
</evidence>
<dbReference type="GO" id="GO:0045785">
    <property type="term" value="P:positive regulation of cell adhesion"/>
    <property type="evidence" value="ECO:0007669"/>
    <property type="project" value="TreeGrafter"/>
</dbReference>
<dbReference type="GO" id="GO:0009897">
    <property type="term" value="C:external side of plasma membrane"/>
    <property type="evidence" value="ECO:0007669"/>
    <property type="project" value="TreeGrafter"/>
</dbReference>
<name>A0A7K4S6H8_COLPI</name>
<feature type="non-terminal residue" evidence="2">
    <location>
        <position position="1"/>
    </location>
</feature>
<dbReference type="PRINTS" id="PR01968">
    <property type="entry name" value="TNFACTORR18"/>
</dbReference>
<evidence type="ECO:0000313" key="2">
    <source>
        <dbReference type="EMBL" id="NWQ81323.1"/>
    </source>
</evidence>
<proteinExistence type="predicted"/>
<reference evidence="2 3" key="1">
    <citation type="submission" date="2019-09" db="EMBL/GenBank/DDBJ databases">
        <title>Bird 10,000 Genomes (B10K) Project - Family phase.</title>
        <authorList>
            <person name="Zhang G."/>
        </authorList>
    </citation>
    <scope>NUCLEOTIDE SEQUENCE [LARGE SCALE GENOMIC DNA]</scope>
    <source>
        <strain evidence="2">B10K-DU-021-26</strain>
        <tissue evidence="2">Mixed tissue sample</tissue>
    </source>
</reference>
<dbReference type="GO" id="GO:0043066">
    <property type="term" value="P:negative regulation of apoptotic process"/>
    <property type="evidence" value="ECO:0007669"/>
    <property type="project" value="InterPro"/>
</dbReference>
<feature type="domain" description="TNFR-Cys" evidence="1">
    <location>
        <begin position="58"/>
        <end position="96"/>
    </location>
</feature>
<dbReference type="InterPro" id="IPR001368">
    <property type="entry name" value="TNFR/NGFR_Cys_rich_reg"/>
</dbReference>
<feature type="domain" description="TNFR-Cys" evidence="1">
    <location>
        <begin position="17"/>
        <end position="55"/>
    </location>
</feature>
<dbReference type="PANTHER" id="PTHR47388">
    <property type="entry name" value="TUMOR NECROSIS FACTOR RECEPTOR SUPERFAMILY MEMBER 18"/>
    <property type="match status" value="1"/>
</dbReference>
<dbReference type="Proteomes" id="UP000530263">
    <property type="component" value="Unassembled WGS sequence"/>
</dbReference>
<keyword evidence="3" id="KW-1185">Reference proteome</keyword>
<dbReference type="OrthoDB" id="9374769at2759"/>
<protein>
    <submittedName>
        <fullName evidence="2">TNR18 factor</fullName>
    </submittedName>
</protein>
<dbReference type="PANTHER" id="PTHR47388:SF1">
    <property type="entry name" value="TUMOR NECROSIS FACTOR RECEPTOR SUPERFAMILY MEMBER 18"/>
    <property type="match status" value="1"/>
</dbReference>
<organism evidence="2 3">
    <name type="scientific">Columbina picui</name>
    <name type="common">Picui ground-dove</name>
    <dbReference type="NCBI Taxonomy" id="115618"/>
    <lineage>
        <taxon>Eukaryota</taxon>
        <taxon>Metazoa</taxon>
        <taxon>Chordata</taxon>
        <taxon>Craniata</taxon>
        <taxon>Vertebrata</taxon>
        <taxon>Euteleostomi</taxon>
        <taxon>Archelosauria</taxon>
        <taxon>Archosauria</taxon>
        <taxon>Dinosauria</taxon>
        <taxon>Saurischia</taxon>
        <taxon>Theropoda</taxon>
        <taxon>Coelurosauria</taxon>
        <taxon>Aves</taxon>
        <taxon>Neognathae</taxon>
        <taxon>Neoaves</taxon>
        <taxon>Columbimorphae</taxon>
        <taxon>Columbiformes</taxon>
        <taxon>Columbidae</taxon>
        <taxon>Columbina</taxon>
    </lineage>
</organism>